<dbReference type="CDD" id="cd04301">
    <property type="entry name" value="NAT_SF"/>
    <property type="match status" value="1"/>
</dbReference>
<keyword evidence="1" id="KW-0012">Acyltransferase</keyword>
<evidence type="ECO:0000313" key="4">
    <source>
        <dbReference type="Proteomes" id="UP000650467"/>
    </source>
</evidence>
<comment type="caution">
    <text evidence="3">The sequence shown here is derived from an EMBL/GenBank/DDBJ whole genome shotgun (WGS) entry which is preliminary data.</text>
</comment>
<dbReference type="InterPro" id="IPR016181">
    <property type="entry name" value="Acyl_CoA_acyltransferase"/>
</dbReference>
<comment type="subunit">
    <text evidence="1">Homodimer.</text>
</comment>
<dbReference type="Pfam" id="PF00583">
    <property type="entry name" value="Acetyltransf_1"/>
    <property type="match status" value="1"/>
</dbReference>
<sequence length="81" mass="9109">MVVELKFIHGCSKVGHIEDVVVDPTYRGKRLGLKLVEALVEAARGDGCYKVILDCAEANVPFYEKAGLVRKEVQMVRYLDR</sequence>
<comment type="similarity">
    <text evidence="1">Belongs to the acetyltransferase family. GNA1 subfamily.</text>
</comment>
<evidence type="ECO:0000259" key="2">
    <source>
        <dbReference type="PROSITE" id="PS51186"/>
    </source>
</evidence>
<keyword evidence="1" id="KW-0808">Transferase</keyword>
<organism evidence="3 4">
    <name type="scientific">Chlamydomonas incerta</name>
    <dbReference type="NCBI Taxonomy" id="51695"/>
    <lineage>
        <taxon>Eukaryota</taxon>
        <taxon>Viridiplantae</taxon>
        <taxon>Chlorophyta</taxon>
        <taxon>core chlorophytes</taxon>
        <taxon>Chlorophyceae</taxon>
        <taxon>CS clade</taxon>
        <taxon>Chlamydomonadales</taxon>
        <taxon>Chlamydomonadaceae</taxon>
        <taxon>Chlamydomonas</taxon>
    </lineage>
</organism>
<feature type="domain" description="N-acetyltransferase" evidence="2">
    <location>
        <begin position="1"/>
        <end position="81"/>
    </location>
</feature>
<gene>
    <name evidence="3" type="ORF">HXX76_009957</name>
</gene>
<name>A0A835SNQ8_CHLIN</name>
<comment type="pathway">
    <text evidence="1">Nucleotide-sugar biosynthesis; UDP-N-acetyl-alpha-D-glucosamine biosynthesis; N-acetyl-alpha-D-glucosamine 1-phosphate from alpha-D-glucosamine 6-phosphate (route I): step 1/2.</text>
</comment>
<evidence type="ECO:0000256" key="1">
    <source>
        <dbReference type="RuleBase" id="RU365086"/>
    </source>
</evidence>
<dbReference type="SUPFAM" id="SSF55729">
    <property type="entry name" value="Acyl-CoA N-acyltransferases (Nat)"/>
    <property type="match status" value="1"/>
</dbReference>
<reference evidence="3" key="1">
    <citation type="journal article" date="2020" name="bioRxiv">
        <title>Comparative genomics of Chlamydomonas.</title>
        <authorList>
            <person name="Craig R.J."/>
            <person name="Hasan A.R."/>
            <person name="Ness R.W."/>
            <person name="Keightley P.D."/>
        </authorList>
    </citation>
    <scope>NUCLEOTIDE SEQUENCE</scope>
    <source>
        <strain evidence="3">SAG 7.73</strain>
    </source>
</reference>
<dbReference type="PANTHER" id="PTHR13355:SF11">
    <property type="entry name" value="GLUCOSAMINE 6-PHOSPHATE N-ACETYLTRANSFERASE"/>
    <property type="match status" value="1"/>
</dbReference>
<dbReference type="UniPathway" id="UPA00113">
    <property type="reaction ID" value="UER00529"/>
</dbReference>
<dbReference type="GO" id="GO:0004343">
    <property type="term" value="F:glucosamine 6-phosphate N-acetyltransferase activity"/>
    <property type="evidence" value="ECO:0007669"/>
    <property type="project" value="UniProtKB-UniRule"/>
</dbReference>
<dbReference type="EC" id="2.3.1.4" evidence="1"/>
<dbReference type="InterPro" id="IPR039143">
    <property type="entry name" value="GNPNAT1-like"/>
</dbReference>
<protein>
    <recommendedName>
        <fullName evidence="1">Glucosamine 6-phosphate N-acetyltransferase</fullName>
        <ecNumber evidence="1">2.3.1.4</ecNumber>
    </recommendedName>
</protein>
<evidence type="ECO:0000313" key="3">
    <source>
        <dbReference type="EMBL" id="KAG2430433.1"/>
    </source>
</evidence>
<dbReference type="GO" id="GO:0006048">
    <property type="term" value="P:UDP-N-acetylglucosamine biosynthetic process"/>
    <property type="evidence" value="ECO:0007669"/>
    <property type="project" value="UniProtKB-UniRule"/>
</dbReference>
<accession>A0A835SNQ8</accession>
<dbReference type="OrthoDB" id="10039976at2759"/>
<dbReference type="PANTHER" id="PTHR13355">
    <property type="entry name" value="GLUCOSAMINE 6-PHOSPHATE N-ACETYLTRANSFERASE"/>
    <property type="match status" value="1"/>
</dbReference>
<dbReference type="EMBL" id="JAEHOC010000027">
    <property type="protein sequence ID" value="KAG2430433.1"/>
    <property type="molecule type" value="Genomic_DNA"/>
</dbReference>
<keyword evidence="4" id="KW-1185">Reference proteome</keyword>
<proteinExistence type="inferred from homology"/>
<dbReference type="Gene3D" id="3.40.630.30">
    <property type="match status" value="1"/>
</dbReference>
<comment type="catalytic activity">
    <reaction evidence="1">
        <text>D-glucosamine 6-phosphate + acetyl-CoA = N-acetyl-D-glucosamine 6-phosphate + CoA + H(+)</text>
        <dbReference type="Rhea" id="RHEA:10292"/>
        <dbReference type="ChEBI" id="CHEBI:15378"/>
        <dbReference type="ChEBI" id="CHEBI:57287"/>
        <dbReference type="ChEBI" id="CHEBI:57288"/>
        <dbReference type="ChEBI" id="CHEBI:57513"/>
        <dbReference type="ChEBI" id="CHEBI:58725"/>
        <dbReference type="EC" id="2.3.1.4"/>
    </reaction>
</comment>
<dbReference type="InterPro" id="IPR000182">
    <property type="entry name" value="GNAT_dom"/>
</dbReference>
<dbReference type="AlphaFoldDB" id="A0A835SNQ8"/>
<dbReference type="Proteomes" id="UP000650467">
    <property type="component" value="Unassembled WGS sequence"/>
</dbReference>
<dbReference type="PROSITE" id="PS51186">
    <property type="entry name" value="GNAT"/>
    <property type="match status" value="1"/>
</dbReference>